<dbReference type="Gene3D" id="3.90.550.10">
    <property type="entry name" value="Spore Coat Polysaccharide Biosynthesis Protein SpsA, Chain A"/>
    <property type="match status" value="1"/>
</dbReference>
<dbReference type="GO" id="GO:0016757">
    <property type="term" value="F:glycosyltransferase activity"/>
    <property type="evidence" value="ECO:0007669"/>
    <property type="project" value="UniProtKB-KW"/>
</dbReference>
<proteinExistence type="predicted"/>
<keyword evidence="2" id="KW-0808">Transferase</keyword>
<protein>
    <submittedName>
        <fullName evidence="4">Glycosyltransferase family 2 protein</fullName>
    </submittedName>
</protein>
<dbReference type="RefSeq" id="WP_004082917.1">
    <property type="nucleotide sequence ID" value="NZ_VIRB01000164.1"/>
</dbReference>
<dbReference type="Pfam" id="PF00535">
    <property type="entry name" value="Glycos_transf_2"/>
    <property type="match status" value="1"/>
</dbReference>
<name>A0A9X5CF10_9FIRM</name>
<accession>A0A9X5CF10</accession>
<comment type="caution">
    <text evidence="4">The sequence shown here is derived from an EMBL/GenBank/DDBJ whole genome shotgun (WGS) entry which is preliminary data.</text>
</comment>
<dbReference type="SUPFAM" id="SSF53448">
    <property type="entry name" value="Nucleotide-diphospho-sugar transferases"/>
    <property type="match status" value="1"/>
</dbReference>
<dbReference type="InterPro" id="IPR001173">
    <property type="entry name" value="Glyco_trans_2-like"/>
</dbReference>
<organism evidence="4 5">
    <name type="scientific">Schaedlerella arabinosiphila</name>
    <dbReference type="NCBI Taxonomy" id="2044587"/>
    <lineage>
        <taxon>Bacteria</taxon>
        <taxon>Bacillati</taxon>
        <taxon>Bacillota</taxon>
        <taxon>Clostridia</taxon>
        <taxon>Lachnospirales</taxon>
        <taxon>Lachnospiraceae</taxon>
        <taxon>Schaedlerella</taxon>
    </lineage>
</organism>
<dbReference type="AlphaFoldDB" id="A0A9X5CF10"/>
<evidence type="ECO:0000256" key="1">
    <source>
        <dbReference type="ARBA" id="ARBA00022676"/>
    </source>
</evidence>
<dbReference type="EMBL" id="VIRB01000164">
    <property type="protein sequence ID" value="NDO72438.1"/>
    <property type="molecule type" value="Genomic_DNA"/>
</dbReference>
<evidence type="ECO:0000313" key="4">
    <source>
        <dbReference type="EMBL" id="NDO72438.1"/>
    </source>
</evidence>
<reference evidence="4 5" key="1">
    <citation type="submission" date="2019-07" db="EMBL/GenBank/DDBJ databases">
        <title>Draft genome sequences of 15 bacterial species constituting the stable defined intestinal microbiota of the GM15 gnotobiotic mouse model.</title>
        <authorList>
            <person name="Elie C."/>
            <person name="Mathieu A."/>
            <person name="Saliou A."/>
            <person name="Darnaud M."/>
            <person name="Leulier F."/>
            <person name="Tamellini A."/>
        </authorList>
    </citation>
    <scope>NUCLEOTIDE SEQUENCE [LARGE SCALE GENOMIC DNA]</scope>
    <source>
        <strain evidence="5">ASF 502</strain>
    </source>
</reference>
<feature type="domain" description="Glycosyltransferase 2-like" evidence="3">
    <location>
        <begin position="3"/>
        <end position="175"/>
    </location>
</feature>
<dbReference type="PANTHER" id="PTHR22916">
    <property type="entry name" value="GLYCOSYLTRANSFERASE"/>
    <property type="match status" value="1"/>
</dbReference>
<dbReference type="CDD" id="cd00761">
    <property type="entry name" value="Glyco_tranf_GTA_type"/>
    <property type="match status" value="1"/>
</dbReference>
<dbReference type="InterPro" id="IPR029044">
    <property type="entry name" value="Nucleotide-diphossugar_trans"/>
</dbReference>
<dbReference type="Proteomes" id="UP000474104">
    <property type="component" value="Unassembled WGS sequence"/>
</dbReference>
<keyword evidence="1" id="KW-0328">Glycosyltransferase</keyword>
<sequence>MISIIIPVYNTEQYLHRCINSILDSSCGDFEIILVNDGSTDNSPAICEEYSRQDSRIKVIHQENRGVSSARNHGLDHCQGEWVVFVDSDDFISRDFLNLIAREAYQNQDLLLFDFAKFIAGHVSADYPVHTVSFSGDNMLRLIRRILMPRPLYADGSADFRSPCARAYKKSIIDRYSIRFSPGLIVGEDLLFNMEYQLRARSCVYTSVPVYFYDIHEGSATHGFRSGLLKNHARLQRQLKKLLEQCRMFPVLENEYYSYCLENLTYVLIWEVFNPSSPWPYRTKCRMCARMRKNPIYTKALKYNWKNGILPRKILVFFFRLSCWPITDLICRASYMHLKGNDF</sequence>
<dbReference type="PANTHER" id="PTHR22916:SF51">
    <property type="entry name" value="GLYCOSYLTRANSFERASE EPSH-RELATED"/>
    <property type="match status" value="1"/>
</dbReference>
<evidence type="ECO:0000259" key="3">
    <source>
        <dbReference type="Pfam" id="PF00535"/>
    </source>
</evidence>
<dbReference type="OrthoDB" id="3189257at2"/>
<gene>
    <name evidence="4" type="ORF">FMM80_28955</name>
</gene>
<evidence type="ECO:0000313" key="5">
    <source>
        <dbReference type="Proteomes" id="UP000474104"/>
    </source>
</evidence>
<evidence type="ECO:0000256" key="2">
    <source>
        <dbReference type="ARBA" id="ARBA00022679"/>
    </source>
</evidence>